<accession>A0A1Q8QV13</accession>
<protein>
    <submittedName>
        <fullName evidence="7">Sulfite reductase subunit beta</fullName>
    </submittedName>
</protein>
<keyword evidence="4" id="KW-0411">Iron-sulfur</keyword>
<evidence type="ECO:0000259" key="6">
    <source>
        <dbReference type="Pfam" id="PF03460"/>
    </source>
</evidence>
<organism evidence="7 8">
    <name type="scientific">Desulfosporosinus metallidurans</name>
    <dbReference type="NCBI Taxonomy" id="1888891"/>
    <lineage>
        <taxon>Bacteria</taxon>
        <taxon>Bacillati</taxon>
        <taxon>Bacillota</taxon>
        <taxon>Clostridia</taxon>
        <taxon>Eubacteriales</taxon>
        <taxon>Desulfitobacteriaceae</taxon>
        <taxon>Desulfosporosinus</taxon>
    </lineage>
</organism>
<evidence type="ECO:0000313" key="7">
    <source>
        <dbReference type="EMBL" id="OLN31169.1"/>
    </source>
</evidence>
<keyword evidence="1" id="KW-0004">4Fe-4S</keyword>
<dbReference type="InterPro" id="IPR045169">
    <property type="entry name" value="NO2/SO3_Rdtase_4Fe4S_prot"/>
</dbReference>
<dbReference type="PANTHER" id="PTHR11493:SF54">
    <property type="entry name" value="ANAEROBIC SULFITE REDUCTASE SUBUNIT C"/>
    <property type="match status" value="1"/>
</dbReference>
<feature type="domain" description="Nitrite/Sulfite reductase ferredoxin-like" evidence="6">
    <location>
        <begin position="19"/>
        <end position="84"/>
    </location>
</feature>
<dbReference type="InterPro" id="IPR005117">
    <property type="entry name" value="NiRdtase/SiRdtase_haem-b_fer"/>
</dbReference>
<dbReference type="Pfam" id="PF01077">
    <property type="entry name" value="NIR_SIR"/>
    <property type="match status" value="1"/>
</dbReference>
<evidence type="ECO:0000256" key="2">
    <source>
        <dbReference type="ARBA" id="ARBA00022723"/>
    </source>
</evidence>
<dbReference type="GO" id="GO:0000103">
    <property type="term" value="P:sulfate assimilation"/>
    <property type="evidence" value="ECO:0007669"/>
    <property type="project" value="TreeGrafter"/>
</dbReference>
<dbReference type="EMBL" id="MLBF01000020">
    <property type="protein sequence ID" value="OLN31169.1"/>
    <property type="molecule type" value="Genomic_DNA"/>
</dbReference>
<dbReference type="AlphaFoldDB" id="A0A1Q8QV13"/>
<dbReference type="PANTHER" id="PTHR11493">
    <property type="entry name" value="SULFITE REDUCTASE [NADPH] SUBUNIT BETA-RELATED"/>
    <property type="match status" value="1"/>
</dbReference>
<reference evidence="7 8" key="1">
    <citation type="submission" date="2016-09" db="EMBL/GenBank/DDBJ databases">
        <title>Complete genome of Desulfosporosinus sp. OL.</title>
        <authorList>
            <person name="Mardanov A."/>
            <person name="Beletsky A."/>
            <person name="Panova A."/>
            <person name="Karnachuk O."/>
            <person name="Ravin N."/>
        </authorList>
    </citation>
    <scope>NUCLEOTIDE SEQUENCE [LARGE SCALE GENOMIC DNA]</scope>
    <source>
        <strain evidence="7 8">OL</strain>
    </source>
</reference>
<keyword evidence="8" id="KW-1185">Reference proteome</keyword>
<dbReference type="Gene3D" id="3.30.413.10">
    <property type="entry name" value="Sulfite Reductase Hemoprotein, domain 1"/>
    <property type="match status" value="1"/>
</dbReference>
<dbReference type="GO" id="GO:0016002">
    <property type="term" value="F:sulfite reductase activity"/>
    <property type="evidence" value="ECO:0007669"/>
    <property type="project" value="TreeGrafter"/>
</dbReference>
<dbReference type="GO" id="GO:0009337">
    <property type="term" value="C:sulfite reductase complex (NADPH)"/>
    <property type="evidence" value="ECO:0007669"/>
    <property type="project" value="TreeGrafter"/>
</dbReference>
<dbReference type="STRING" id="1888891.DSOL_2779"/>
<comment type="caution">
    <text evidence="7">The sequence shown here is derived from an EMBL/GenBank/DDBJ whole genome shotgun (WGS) entry which is preliminary data.</text>
</comment>
<dbReference type="InterPro" id="IPR045854">
    <property type="entry name" value="NO2/SO3_Rdtase_4Fe4S_sf"/>
</dbReference>
<dbReference type="Gene3D" id="3.90.480.10">
    <property type="entry name" value="Sulfite Reductase Hemoprotein,Domain 2"/>
    <property type="match status" value="1"/>
</dbReference>
<gene>
    <name evidence="7" type="ORF">DSOL_2779</name>
</gene>
<dbReference type="SUPFAM" id="SSF55124">
    <property type="entry name" value="Nitrite/Sulfite reductase N-terminal domain-like"/>
    <property type="match status" value="1"/>
</dbReference>
<dbReference type="Proteomes" id="UP000186102">
    <property type="component" value="Unassembled WGS sequence"/>
</dbReference>
<evidence type="ECO:0000256" key="1">
    <source>
        <dbReference type="ARBA" id="ARBA00022485"/>
    </source>
</evidence>
<evidence type="ECO:0000313" key="8">
    <source>
        <dbReference type="Proteomes" id="UP000186102"/>
    </source>
</evidence>
<keyword evidence="2" id="KW-0479">Metal-binding</keyword>
<dbReference type="OrthoDB" id="9800558at2"/>
<dbReference type="GO" id="GO:0051539">
    <property type="term" value="F:4 iron, 4 sulfur cluster binding"/>
    <property type="evidence" value="ECO:0007669"/>
    <property type="project" value="UniProtKB-KW"/>
</dbReference>
<dbReference type="GO" id="GO:0020037">
    <property type="term" value="F:heme binding"/>
    <property type="evidence" value="ECO:0007669"/>
    <property type="project" value="InterPro"/>
</dbReference>
<keyword evidence="3" id="KW-0408">Iron</keyword>
<evidence type="ECO:0000259" key="5">
    <source>
        <dbReference type="Pfam" id="PF01077"/>
    </source>
</evidence>
<evidence type="ECO:0000256" key="3">
    <source>
        <dbReference type="ARBA" id="ARBA00023004"/>
    </source>
</evidence>
<dbReference type="Pfam" id="PF03460">
    <property type="entry name" value="NIR_SIR_ferr"/>
    <property type="match status" value="1"/>
</dbReference>
<dbReference type="RefSeq" id="WP_075365345.1">
    <property type="nucleotide sequence ID" value="NZ_MLBF01000020.1"/>
</dbReference>
<name>A0A1Q8QV13_9FIRM</name>
<dbReference type="SUPFAM" id="SSF56014">
    <property type="entry name" value="Nitrite and sulphite reductase 4Fe-4S domain-like"/>
    <property type="match status" value="1"/>
</dbReference>
<proteinExistence type="predicted"/>
<dbReference type="GO" id="GO:0046872">
    <property type="term" value="F:metal ion binding"/>
    <property type="evidence" value="ECO:0007669"/>
    <property type="project" value="UniProtKB-KW"/>
</dbReference>
<dbReference type="InterPro" id="IPR006067">
    <property type="entry name" value="NO2/SO3_Rdtase_4Fe4S_dom"/>
</dbReference>
<evidence type="ECO:0000256" key="4">
    <source>
        <dbReference type="ARBA" id="ARBA00023014"/>
    </source>
</evidence>
<sequence length="232" mass="25589">MELTNDQKKSLLGQGYIPSDDGVHFACRVLIPAGKMNAEVARKIAEICEKYGKGVFNLTQRANVEIPWIKHQDLDKVASELKEVGLFIGGTGIRVRPALVCKGNVCKFGFFNTEDVGKEIDERFYRGQYKSLLPNKFRIVVSGCNNGCTKPLLGCIGLQGRKPNQVTIMIGGMFGKDHMVGQELAGLYSVSEALDIVEKAITYYRENGLPGERFAKTVERMGFETVASFLVG</sequence>
<dbReference type="GO" id="GO:0050311">
    <property type="term" value="F:sulfite reductase (ferredoxin) activity"/>
    <property type="evidence" value="ECO:0007669"/>
    <property type="project" value="TreeGrafter"/>
</dbReference>
<dbReference type="InterPro" id="IPR036136">
    <property type="entry name" value="Nit/Sulf_reduc_fer-like_dom_sf"/>
</dbReference>
<feature type="domain" description="Nitrite/sulphite reductase 4Fe-4S" evidence="5">
    <location>
        <begin position="96"/>
        <end position="226"/>
    </location>
</feature>